<evidence type="ECO:0000313" key="2">
    <source>
        <dbReference type="EMBL" id="WZP14647.1"/>
    </source>
</evidence>
<keyword evidence="3" id="KW-1185">Reference proteome</keyword>
<dbReference type="Proteomes" id="UP001448858">
    <property type="component" value="Chromosome"/>
</dbReference>
<accession>A0ABZ2ZR72</accession>
<dbReference type="EMBL" id="CP151657">
    <property type="protein sequence ID" value="WZP14647.1"/>
    <property type="molecule type" value="Genomic_DNA"/>
</dbReference>
<organism evidence="2 3">
    <name type="scientific">Arthrobacter citreus</name>
    <dbReference type="NCBI Taxonomy" id="1670"/>
    <lineage>
        <taxon>Bacteria</taxon>
        <taxon>Bacillati</taxon>
        <taxon>Actinomycetota</taxon>
        <taxon>Actinomycetes</taxon>
        <taxon>Micrococcales</taxon>
        <taxon>Micrococcaceae</taxon>
        <taxon>Arthrobacter</taxon>
    </lineage>
</organism>
<dbReference type="RefSeq" id="WP_342022298.1">
    <property type="nucleotide sequence ID" value="NZ_CP151657.1"/>
</dbReference>
<sequence length="43" mass="4099">MDAAVSMKLSTVSRAGGGSSAASAAQRSVRDDAGLCDGAGELA</sequence>
<feature type="region of interest" description="Disordered" evidence="1">
    <location>
        <begin position="1"/>
        <end position="30"/>
    </location>
</feature>
<reference evidence="2 3" key="1">
    <citation type="submission" date="2024-04" db="EMBL/GenBank/DDBJ databases">
        <title>Arthrobacter sp. from Plains bison fecal sample.</title>
        <authorList>
            <person name="Ruzzini A."/>
        </authorList>
    </citation>
    <scope>NUCLEOTIDE SEQUENCE [LARGE SCALE GENOMIC DNA]</scope>
    <source>
        <strain evidence="2 3">EINP1</strain>
    </source>
</reference>
<gene>
    <name evidence="2" type="ORF">AAE021_10585</name>
</gene>
<proteinExistence type="predicted"/>
<protein>
    <submittedName>
        <fullName evidence="2">Uncharacterized protein</fullName>
    </submittedName>
</protein>
<name>A0ABZ2ZR72_9MICC</name>
<evidence type="ECO:0000256" key="1">
    <source>
        <dbReference type="SAM" id="MobiDB-lite"/>
    </source>
</evidence>
<evidence type="ECO:0000313" key="3">
    <source>
        <dbReference type="Proteomes" id="UP001448858"/>
    </source>
</evidence>